<comment type="caution">
    <text evidence="1">The sequence shown here is derived from an EMBL/GenBank/DDBJ whole genome shotgun (WGS) entry which is preliminary data.</text>
</comment>
<reference evidence="1 2" key="1">
    <citation type="submission" date="2024-07" db="EMBL/GenBank/DDBJ databases">
        <title>Description of Labrys sedimenti sp. nov., isolated from a diclofenac-degrading enrichment culture.</title>
        <authorList>
            <person name="Tancsics A."/>
            <person name="Csepanyi A."/>
        </authorList>
    </citation>
    <scope>NUCLEOTIDE SEQUENCE [LARGE SCALE GENOMIC DNA]</scope>
    <source>
        <strain evidence="1 2">LMG 23578</strain>
    </source>
</reference>
<proteinExistence type="predicted"/>
<accession>A0ABV3PZU5</accession>
<evidence type="ECO:0000313" key="1">
    <source>
        <dbReference type="EMBL" id="MEW9310658.1"/>
    </source>
</evidence>
<gene>
    <name evidence="1" type="ORF">ABXS05_34295</name>
</gene>
<organism evidence="1 2">
    <name type="scientific">Labrys neptuniae</name>
    <dbReference type="NCBI Taxonomy" id="376174"/>
    <lineage>
        <taxon>Bacteria</taxon>
        <taxon>Pseudomonadati</taxon>
        <taxon>Pseudomonadota</taxon>
        <taxon>Alphaproteobacteria</taxon>
        <taxon>Hyphomicrobiales</taxon>
        <taxon>Xanthobacteraceae</taxon>
        <taxon>Labrys</taxon>
    </lineage>
</organism>
<dbReference type="EMBL" id="JBFNQD010000032">
    <property type="protein sequence ID" value="MEW9310658.1"/>
    <property type="molecule type" value="Genomic_DNA"/>
</dbReference>
<keyword evidence="2" id="KW-1185">Reference proteome</keyword>
<evidence type="ECO:0000313" key="2">
    <source>
        <dbReference type="Proteomes" id="UP001555786"/>
    </source>
</evidence>
<sequence>MEISVSEARCVALAAQGFNALRRHGRIGAGQVRRAIDRPGLLQIDSKTRVT</sequence>
<dbReference type="RefSeq" id="WP_367627010.1">
    <property type="nucleotide sequence ID" value="NZ_JBFNQD010000032.1"/>
</dbReference>
<dbReference type="Proteomes" id="UP001555786">
    <property type="component" value="Unassembled WGS sequence"/>
</dbReference>
<protein>
    <submittedName>
        <fullName evidence="1">Uncharacterized protein</fullName>
    </submittedName>
</protein>
<name>A0ABV3PZU5_9HYPH</name>